<dbReference type="PANTHER" id="PTHR24111">
    <property type="entry name" value="LEUCINE-RICH REPEAT-CONTAINING PROTEIN 34"/>
    <property type="match status" value="1"/>
</dbReference>
<evidence type="ECO:0000256" key="1">
    <source>
        <dbReference type="ARBA" id="ARBA00022737"/>
    </source>
</evidence>
<dbReference type="Proteomes" id="UP000268093">
    <property type="component" value="Unassembled WGS sequence"/>
</dbReference>
<dbReference type="SMART" id="SM00368">
    <property type="entry name" value="LRR_RI"/>
    <property type="match status" value="4"/>
</dbReference>
<dbReference type="InterPro" id="IPR052201">
    <property type="entry name" value="LRR-containing_regulator"/>
</dbReference>
<dbReference type="PANTHER" id="PTHR24111:SF0">
    <property type="entry name" value="LEUCINE-RICH REPEAT-CONTAINING PROTEIN"/>
    <property type="match status" value="1"/>
</dbReference>
<keyword evidence="1" id="KW-0677">Repeat</keyword>
<comment type="caution">
    <text evidence="2">The sequence shown here is derived from an EMBL/GenBank/DDBJ whole genome shotgun (WGS) entry which is preliminary data.</text>
</comment>
<organism evidence="2 3">
    <name type="scientific">Jimgerdemannia flammicorona</name>
    <dbReference type="NCBI Taxonomy" id="994334"/>
    <lineage>
        <taxon>Eukaryota</taxon>
        <taxon>Fungi</taxon>
        <taxon>Fungi incertae sedis</taxon>
        <taxon>Mucoromycota</taxon>
        <taxon>Mucoromycotina</taxon>
        <taxon>Endogonomycetes</taxon>
        <taxon>Endogonales</taxon>
        <taxon>Endogonaceae</taxon>
        <taxon>Jimgerdemannia</taxon>
    </lineage>
</organism>
<name>A0A432ZYC6_9FUNG</name>
<evidence type="ECO:0000313" key="3">
    <source>
        <dbReference type="Proteomes" id="UP000268093"/>
    </source>
</evidence>
<evidence type="ECO:0000313" key="2">
    <source>
        <dbReference type="EMBL" id="RUO95345.1"/>
    </source>
</evidence>
<accession>A0A432ZYC6</accession>
<dbReference type="SUPFAM" id="SSF52047">
    <property type="entry name" value="RNI-like"/>
    <property type="match status" value="1"/>
</dbReference>
<protein>
    <recommendedName>
        <fullName evidence="4">RNI-like protein</fullName>
    </recommendedName>
</protein>
<gene>
    <name evidence="2" type="ORF">BC936DRAFT_144326</name>
</gene>
<evidence type="ECO:0008006" key="4">
    <source>
        <dbReference type="Google" id="ProtNLM"/>
    </source>
</evidence>
<sequence length="285" mass="31444">MSVCPIPIIATDKHKYLICHPSLQHYQGVAHPESIDLSNDIIKRKLTEPLADVLTLECGLQRLVLENCGLEDDTLKVLLHGLLITDSSPHLSLANNKKIKANGFKYIATYIEKSASLKYLNLANTLPDKKAAQYLSKSLTPSTTTHHPTSLETLILDSCQLKTPLLELLAPAIRRSSLRTLSLRNNKINQLGGYWISVILSDYEDNTVTLPVTHPPPVPLVTRTWKDGLQVLDLGSNEIRAGMQYIAQSLKWNKSLRELKAADCKIDGKGCAAVGDALVSGIYFI</sequence>
<dbReference type="InterPro" id="IPR032675">
    <property type="entry name" value="LRR_dom_sf"/>
</dbReference>
<reference evidence="2 3" key="1">
    <citation type="journal article" date="2018" name="New Phytol.">
        <title>Phylogenomics of Endogonaceae and evolution of mycorrhizas within Mucoromycota.</title>
        <authorList>
            <person name="Chang Y."/>
            <person name="Desiro A."/>
            <person name="Na H."/>
            <person name="Sandor L."/>
            <person name="Lipzen A."/>
            <person name="Clum A."/>
            <person name="Barry K."/>
            <person name="Grigoriev I.V."/>
            <person name="Martin F.M."/>
            <person name="Stajich J.E."/>
            <person name="Smith M.E."/>
            <person name="Bonito G."/>
            <person name="Spatafora J.W."/>
        </authorList>
    </citation>
    <scope>NUCLEOTIDE SEQUENCE [LARGE SCALE GENOMIC DNA]</scope>
    <source>
        <strain evidence="2 3">GMNB39</strain>
    </source>
</reference>
<dbReference type="Gene3D" id="3.80.10.10">
    <property type="entry name" value="Ribonuclease Inhibitor"/>
    <property type="match status" value="1"/>
</dbReference>
<dbReference type="EMBL" id="RBNI01032029">
    <property type="protein sequence ID" value="RUO95345.1"/>
    <property type="molecule type" value="Genomic_DNA"/>
</dbReference>
<dbReference type="AlphaFoldDB" id="A0A432ZYC6"/>
<dbReference type="OrthoDB" id="120976at2759"/>
<proteinExistence type="predicted"/>
<keyword evidence="3" id="KW-1185">Reference proteome</keyword>